<dbReference type="SUPFAM" id="SSF51316">
    <property type="entry name" value="Mss4-like"/>
    <property type="match status" value="1"/>
</dbReference>
<dbReference type="Gene3D" id="2.170.150.70">
    <property type="match status" value="1"/>
</dbReference>
<evidence type="ECO:0000259" key="4">
    <source>
        <dbReference type="PROSITE" id="PS51891"/>
    </source>
</evidence>
<dbReference type="GO" id="GO:0046872">
    <property type="term" value="F:metal ion binding"/>
    <property type="evidence" value="ECO:0007669"/>
    <property type="project" value="UniProtKB-KW"/>
</dbReference>
<organism evidence="5 6">
    <name type="scientific">Shewanella algae</name>
    <dbReference type="NCBI Taxonomy" id="38313"/>
    <lineage>
        <taxon>Bacteria</taxon>
        <taxon>Pseudomonadati</taxon>
        <taxon>Pseudomonadota</taxon>
        <taxon>Gammaproteobacteria</taxon>
        <taxon>Alteromonadales</taxon>
        <taxon>Shewanellaceae</taxon>
        <taxon>Shewanella</taxon>
    </lineage>
</organism>
<dbReference type="InterPro" id="IPR006913">
    <property type="entry name" value="CENP-V/GFA"/>
</dbReference>
<evidence type="ECO:0000256" key="1">
    <source>
        <dbReference type="ARBA" id="ARBA00005495"/>
    </source>
</evidence>
<gene>
    <name evidence="5" type="ORF">NCTC10738_02288</name>
</gene>
<dbReference type="InterPro" id="IPR011057">
    <property type="entry name" value="Mss4-like_sf"/>
</dbReference>
<keyword evidence="2" id="KW-0479">Metal-binding</keyword>
<keyword evidence="3" id="KW-0862">Zinc</keyword>
<sequence length="126" mass="14049">MTQTHYIARCHCGGIQLALTFPKGVNNVRRCDCSMCRRRGAPVASVSLANLKLVSGAELLSCYQFNTHTAKHYFCSRCGIYTHHQRRSNPEEYGVNLGCIDDLDPFTFKDAPVMDGINHPADREAS</sequence>
<dbReference type="PANTHER" id="PTHR28620">
    <property type="entry name" value="CENTROMERE PROTEIN V"/>
    <property type="match status" value="1"/>
</dbReference>
<dbReference type="Proteomes" id="UP000254069">
    <property type="component" value="Unassembled WGS sequence"/>
</dbReference>
<evidence type="ECO:0000256" key="2">
    <source>
        <dbReference type="ARBA" id="ARBA00022723"/>
    </source>
</evidence>
<accession>A0A380A699</accession>
<comment type="similarity">
    <text evidence="1">Belongs to the Gfa family.</text>
</comment>
<evidence type="ECO:0000256" key="3">
    <source>
        <dbReference type="ARBA" id="ARBA00022833"/>
    </source>
</evidence>
<dbReference type="GO" id="GO:0016846">
    <property type="term" value="F:carbon-sulfur lyase activity"/>
    <property type="evidence" value="ECO:0007669"/>
    <property type="project" value="InterPro"/>
</dbReference>
<dbReference type="Pfam" id="PF04828">
    <property type="entry name" value="GFA"/>
    <property type="match status" value="1"/>
</dbReference>
<dbReference type="RefSeq" id="WP_115389721.1">
    <property type="nucleotide sequence ID" value="NZ_JADZHC010000081.1"/>
</dbReference>
<dbReference type="EMBL" id="UGYO01000001">
    <property type="protein sequence ID" value="SUI74750.1"/>
    <property type="molecule type" value="Genomic_DNA"/>
</dbReference>
<dbReference type="InterPro" id="IPR052355">
    <property type="entry name" value="CENP-V-like"/>
</dbReference>
<reference evidence="5 6" key="1">
    <citation type="submission" date="2018-06" db="EMBL/GenBank/DDBJ databases">
        <authorList>
            <consortium name="Pathogen Informatics"/>
            <person name="Doyle S."/>
        </authorList>
    </citation>
    <scope>NUCLEOTIDE SEQUENCE [LARGE SCALE GENOMIC DNA]</scope>
    <source>
        <strain evidence="5 6">NCTC10738</strain>
    </source>
</reference>
<evidence type="ECO:0000313" key="5">
    <source>
        <dbReference type="EMBL" id="SUI74750.1"/>
    </source>
</evidence>
<proteinExistence type="inferred from homology"/>
<protein>
    <submittedName>
        <fullName evidence="5">Uncharacterized conserved protein</fullName>
    </submittedName>
</protein>
<dbReference type="AlphaFoldDB" id="A0A380A699"/>
<dbReference type="PANTHER" id="PTHR28620:SF1">
    <property type="entry name" value="CENP-V_GFA DOMAIN-CONTAINING PROTEIN"/>
    <property type="match status" value="1"/>
</dbReference>
<name>A0A380A699_9GAMM</name>
<dbReference type="PROSITE" id="PS51891">
    <property type="entry name" value="CENP_V_GFA"/>
    <property type="match status" value="1"/>
</dbReference>
<keyword evidence="6" id="KW-1185">Reference proteome</keyword>
<feature type="domain" description="CENP-V/GFA" evidence="4">
    <location>
        <begin position="6"/>
        <end position="122"/>
    </location>
</feature>
<evidence type="ECO:0000313" key="6">
    <source>
        <dbReference type="Proteomes" id="UP000254069"/>
    </source>
</evidence>